<dbReference type="RefSeq" id="WP_189453689.1">
    <property type="nucleotide sequence ID" value="NZ_BMYD01000001.1"/>
</dbReference>
<evidence type="ECO:0000256" key="5">
    <source>
        <dbReference type="ARBA" id="ARBA00022842"/>
    </source>
</evidence>
<feature type="binding site" evidence="8">
    <location>
        <position position="26"/>
    </location>
    <ligand>
        <name>GTP</name>
        <dbReference type="ChEBI" id="CHEBI:37565"/>
    </ligand>
</feature>
<dbReference type="Gene3D" id="3.90.550.10">
    <property type="entry name" value="Spore Coat Polysaccharide Biosynthesis Protein SpsA, Chain A"/>
    <property type="match status" value="1"/>
</dbReference>
<organism evidence="10 11">
    <name type="scientific">Cognatilysobacter bugurensis</name>
    <dbReference type="NCBI Taxonomy" id="543356"/>
    <lineage>
        <taxon>Bacteria</taxon>
        <taxon>Pseudomonadati</taxon>
        <taxon>Pseudomonadota</taxon>
        <taxon>Gammaproteobacteria</taxon>
        <taxon>Lysobacterales</taxon>
        <taxon>Lysobacteraceae</taxon>
        <taxon>Cognatilysobacter</taxon>
    </lineage>
</organism>
<feature type="domain" description="MobA-like NTP transferase" evidence="9">
    <location>
        <begin position="12"/>
        <end position="160"/>
    </location>
</feature>
<dbReference type="Pfam" id="PF12804">
    <property type="entry name" value="NTP_transf_3"/>
    <property type="match status" value="1"/>
</dbReference>
<keyword evidence="4 8" id="KW-0547">Nucleotide-binding</keyword>
<comment type="function">
    <text evidence="8">Transfers a GMP moiety from GTP to Mo-molybdopterin (Mo-MPT) cofactor (Moco or molybdenum cofactor) to form Mo-molybdopterin guanine dinucleotide (Mo-MGD) cofactor.</text>
</comment>
<dbReference type="PANTHER" id="PTHR19136:SF81">
    <property type="entry name" value="MOLYBDENUM COFACTOR GUANYLYLTRANSFERASE"/>
    <property type="match status" value="1"/>
</dbReference>
<gene>
    <name evidence="8 10" type="primary">mobA</name>
    <name evidence="10" type="ORF">GCM10007067_08830</name>
</gene>
<dbReference type="CDD" id="cd02503">
    <property type="entry name" value="MobA"/>
    <property type="match status" value="1"/>
</dbReference>
<comment type="subunit">
    <text evidence="8">Monomer.</text>
</comment>
<keyword evidence="3 8" id="KW-0479">Metal-binding</keyword>
<dbReference type="SUPFAM" id="SSF53448">
    <property type="entry name" value="Nucleotide-diphospho-sugar transferases"/>
    <property type="match status" value="1"/>
</dbReference>
<evidence type="ECO:0000256" key="1">
    <source>
        <dbReference type="ARBA" id="ARBA00022490"/>
    </source>
</evidence>
<dbReference type="GO" id="GO:0005737">
    <property type="term" value="C:cytoplasm"/>
    <property type="evidence" value="ECO:0007669"/>
    <property type="project" value="UniProtKB-SubCell"/>
</dbReference>
<feature type="binding site" evidence="8">
    <location>
        <position position="103"/>
    </location>
    <ligand>
        <name>GTP</name>
        <dbReference type="ChEBI" id="CHEBI:37565"/>
    </ligand>
</feature>
<comment type="domain">
    <text evidence="8">The N-terminal domain determines nucleotide recognition and specific binding, while the C-terminal domain determines the specific binding to the target protein.</text>
</comment>
<evidence type="ECO:0000256" key="2">
    <source>
        <dbReference type="ARBA" id="ARBA00022679"/>
    </source>
</evidence>
<dbReference type="EMBL" id="BMYD01000001">
    <property type="protein sequence ID" value="GHA74151.1"/>
    <property type="molecule type" value="Genomic_DNA"/>
</dbReference>
<dbReference type="InterPro" id="IPR029044">
    <property type="entry name" value="Nucleotide-diphossugar_trans"/>
</dbReference>
<protein>
    <recommendedName>
        <fullName evidence="8">Molybdenum cofactor guanylyltransferase</fullName>
        <shortName evidence="8">MoCo guanylyltransferase</shortName>
        <ecNumber evidence="8">2.7.7.77</ecNumber>
    </recommendedName>
    <alternativeName>
        <fullName evidence="8">GTP:molybdopterin guanylyltransferase</fullName>
    </alternativeName>
    <alternativeName>
        <fullName evidence="8">Mo-MPT guanylyltransferase</fullName>
    </alternativeName>
    <alternativeName>
        <fullName evidence="8">Molybdopterin guanylyltransferase</fullName>
    </alternativeName>
    <alternativeName>
        <fullName evidence="8">Molybdopterin-guanine dinucleotide synthase</fullName>
        <shortName evidence="8">MGD synthase</shortName>
    </alternativeName>
</protein>
<keyword evidence="7 8" id="KW-0501">Molybdenum cofactor biosynthesis</keyword>
<comment type="catalytic activity">
    <reaction evidence="8">
        <text>Mo-molybdopterin + GTP + H(+) = Mo-molybdopterin guanine dinucleotide + diphosphate</text>
        <dbReference type="Rhea" id="RHEA:34243"/>
        <dbReference type="ChEBI" id="CHEBI:15378"/>
        <dbReference type="ChEBI" id="CHEBI:33019"/>
        <dbReference type="ChEBI" id="CHEBI:37565"/>
        <dbReference type="ChEBI" id="CHEBI:71302"/>
        <dbReference type="ChEBI" id="CHEBI:71310"/>
        <dbReference type="EC" id="2.7.7.77"/>
    </reaction>
</comment>
<comment type="caution">
    <text evidence="8">Lacks conserved residue(s) required for the propagation of feature annotation.</text>
</comment>
<keyword evidence="6 8" id="KW-0342">GTP-binding</keyword>
<keyword evidence="2 8" id="KW-0808">Transferase</keyword>
<dbReference type="GO" id="GO:0046872">
    <property type="term" value="F:metal ion binding"/>
    <property type="evidence" value="ECO:0007669"/>
    <property type="project" value="UniProtKB-KW"/>
</dbReference>
<dbReference type="AlphaFoldDB" id="A0A918W6N6"/>
<dbReference type="Proteomes" id="UP000646426">
    <property type="component" value="Unassembled WGS sequence"/>
</dbReference>
<proteinExistence type="inferred from homology"/>
<sequence length="195" mass="20072">MHPLGAGTTLGVLAGGRATRLGGLDKAWLERDGVPQVLRLVDALAGNVDDVIVSANRNLSRYEGRGLRVVADRLMRAGQGPVAALDALASACTTEWLVTVPVDLVRVPADLVALLRGGCAPDAAYLHDADRPQPLVARWRVHALRAALGSGPAGAMSVHALHARIGSACVRAEAIALGNLNTPEDLAAAGVIVAP</sequence>
<reference evidence="10" key="1">
    <citation type="journal article" date="2014" name="Int. J. Syst. Evol. Microbiol.">
        <title>Complete genome sequence of Corynebacterium casei LMG S-19264T (=DSM 44701T), isolated from a smear-ripened cheese.</title>
        <authorList>
            <consortium name="US DOE Joint Genome Institute (JGI-PGF)"/>
            <person name="Walter F."/>
            <person name="Albersmeier A."/>
            <person name="Kalinowski J."/>
            <person name="Ruckert C."/>
        </authorList>
    </citation>
    <scope>NUCLEOTIDE SEQUENCE</scope>
    <source>
        <strain evidence="10">KCTC 23077</strain>
    </source>
</reference>
<keyword evidence="1 8" id="KW-0963">Cytoplasm</keyword>
<dbReference type="InterPro" id="IPR013482">
    <property type="entry name" value="Molybde_CF_guanTrfase"/>
</dbReference>
<keyword evidence="5 8" id="KW-0460">Magnesium</keyword>
<accession>A0A918W6N6</accession>
<evidence type="ECO:0000256" key="7">
    <source>
        <dbReference type="ARBA" id="ARBA00023150"/>
    </source>
</evidence>
<dbReference type="PANTHER" id="PTHR19136">
    <property type="entry name" value="MOLYBDENUM COFACTOR GUANYLYLTRANSFERASE"/>
    <property type="match status" value="1"/>
</dbReference>
<dbReference type="GO" id="GO:0061603">
    <property type="term" value="F:molybdenum cofactor guanylyltransferase activity"/>
    <property type="evidence" value="ECO:0007669"/>
    <property type="project" value="UniProtKB-EC"/>
</dbReference>
<dbReference type="EC" id="2.7.7.77" evidence="8"/>
<feature type="binding site" evidence="8">
    <location>
        <position position="103"/>
    </location>
    <ligand>
        <name>Mg(2+)</name>
        <dbReference type="ChEBI" id="CHEBI:18420"/>
    </ligand>
</feature>
<evidence type="ECO:0000313" key="10">
    <source>
        <dbReference type="EMBL" id="GHA74151.1"/>
    </source>
</evidence>
<dbReference type="GO" id="GO:0006777">
    <property type="term" value="P:Mo-molybdopterin cofactor biosynthetic process"/>
    <property type="evidence" value="ECO:0007669"/>
    <property type="project" value="UniProtKB-KW"/>
</dbReference>
<feature type="binding site" evidence="8">
    <location>
        <begin position="13"/>
        <end position="15"/>
    </location>
    <ligand>
        <name>GTP</name>
        <dbReference type="ChEBI" id="CHEBI:37565"/>
    </ligand>
</feature>
<evidence type="ECO:0000313" key="11">
    <source>
        <dbReference type="Proteomes" id="UP000646426"/>
    </source>
</evidence>
<comment type="cofactor">
    <cofactor evidence="8">
        <name>Mg(2+)</name>
        <dbReference type="ChEBI" id="CHEBI:18420"/>
    </cofactor>
</comment>
<evidence type="ECO:0000256" key="6">
    <source>
        <dbReference type="ARBA" id="ARBA00023134"/>
    </source>
</evidence>
<dbReference type="GO" id="GO:0005525">
    <property type="term" value="F:GTP binding"/>
    <property type="evidence" value="ECO:0007669"/>
    <property type="project" value="UniProtKB-UniRule"/>
</dbReference>
<keyword evidence="11" id="KW-1185">Reference proteome</keyword>
<comment type="subcellular location">
    <subcellularLocation>
        <location evidence="8">Cytoplasm</location>
    </subcellularLocation>
</comment>
<dbReference type="InterPro" id="IPR025877">
    <property type="entry name" value="MobA-like_NTP_Trfase"/>
</dbReference>
<evidence type="ECO:0000256" key="3">
    <source>
        <dbReference type="ARBA" id="ARBA00022723"/>
    </source>
</evidence>
<evidence type="ECO:0000256" key="8">
    <source>
        <dbReference type="HAMAP-Rule" id="MF_00316"/>
    </source>
</evidence>
<keyword evidence="10" id="KW-0548">Nucleotidyltransferase</keyword>
<reference evidence="10" key="2">
    <citation type="submission" date="2020-09" db="EMBL/GenBank/DDBJ databases">
        <authorList>
            <person name="Sun Q."/>
            <person name="Kim S."/>
        </authorList>
    </citation>
    <scope>NUCLEOTIDE SEQUENCE</scope>
    <source>
        <strain evidence="10">KCTC 23077</strain>
    </source>
</reference>
<feature type="binding site" evidence="8">
    <location>
        <position position="72"/>
    </location>
    <ligand>
        <name>GTP</name>
        <dbReference type="ChEBI" id="CHEBI:37565"/>
    </ligand>
</feature>
<evidence type="ECO:0000259" key="9">
    <source>
        <dbReference type="Pfam" id="PF12804"/>
    </source>
</evidence>
<comment type="caution">
    <text evidence="10">The sequence shown here is derived from an EMBL/GenBank/DDBJ whole genome shotgun (WGS) entry which is preliminary data.</text>
</comment>
<comment type="similarity">
    <text evidence="8">Belongs to the MobA family.</text>
</comment>
<evidence type="ECO:0000256" key="4">
    <source>
        <dbReference type="ARBA" id="ARBA00022741"/>
    </source>
</evidence>
<dbReference type="HAMAP" id="MF_00316">
    <property type="entry name" value="MobA"/>
    <property type="match status" value="1"/>
</dbReference>
<name>A0A918W6N6_9GAMM</name>